<evidence type="ECO:0000256" key="2">
    <source>
        <dbReference type="SAM" id="MobiDB-lite"/>
    </source>
</evidence>
<reference evidence="3" key="1">
    <citation type="submission" date="2014-12" db="EMBL/GenBank/DDBJ databases">
        <title>Insight into the proteome of Arion vulgaris.</title>
        <authorList>
            <person name="Aradska J."/>
            <person name="Bulat T."/>
            <person name="Smidak R."/>
            <person name="Sarate P."/>
            <person name="Gangsoo J."/>
            <person name="Sialana F."/>
            <person name="Bilban M."/>
            <person name="Lubec G."/>
        </authorList>
    </citation>
    <scope>NUCLEOTIDE SEQUENCE</scope>
    <source>
        <tissue evidence="3">Skin</tissue>
    </source>
</reference>
<feature type="coiled-coil region" evidence="1">
    <location>
        <begin position="372"/>
        <end position="406"/>
    </location>
</feature>
<protein>
    <submittedName>
        <fullName evidence="3">Uncharacterized protein</fullName>
    </submittedName>
</protein>
<evidence type="ECO:0000313" key="3">
    <source>
        <dbReference type="EMBL" id="CEK68604.1"/>
    </source>
</evidence>
<keyword evidence="1" id="KW-0175">Coiled coil</keyword>
<name>A0A0B6ZIZ8_9EUPU</name>
<proteinExistence type="predicted"/>
<organism evidence="3">
    <name type="scientific">Arion vulgaris</name>
    <dbReference type="NCBI Taxonomy" id="1028688"/>
    <lineage>
        <taxon>Eukaryota</taxon>
        <taxon>Metazoa</taxon>
        <taxon>Spiralia</taxon>
        <taxon>Lophotrochozoa</taxon>
        <taxon>Mollusca</taxon>
        <taxon>Gastropoda</taxon>
        <taxon>Heterobranchia</taxon>
        <taxon>Euthyneura</taxon>
        <taxon>Panpulmonata</taxon>
        <taxon>Eupulmonata</taxon>
        <taxon>Stylommatophora</taxon>
        <taxon>Helicina</taxon>
        <taxon>Arionoidea</taxon>
        <taxon>Arionidae</taxon>
        <taxon>Arion</taxon>
    </lineage>
</organism>
<gene>
    <name evidence="3" type="primary">ORF66934</name>
</gene>
<dbReference type="EMBL" id="HACG01021739">
    <property type="protein sequence ID" value="CEK68604.1"/>
    <property type="molecule type" value="Transcribed_RNA"/>
</dbReference>
<sequence length="544" mass="61670">MDNENSAAYKSHVAVDDLSHMLDGASGGNPDIEFHETHSNPSHHSMRLRGHQPDVTDTQFTNRYSEESLGSSIVEDNQDPHVWSTLMSISQLLPPYISPSIYTNPFSPTSWSSQESSIYQGLPQVTGQNNIRDKEQESGTQNYKSQQTSTMAKQNTLEGTKAPHNFHLSEPRHFFSAHSTSLPSLDRVDNFGPSQSTRLPAAYPSYSTQKYGPVQPETENVSHTTRLLAEIATLKRDNHELRDSLRDAGQKMELLSSSKKSAENVNLDNIGDLIEEIHNAEKKRILAVQMLGSAVDKNRTETVGELKHGRKKYINKSVQATNVSDSEFSVPEVDEDELANTSRSSVNDSDEGNTKKMLQKQKYIEQLVARQREIMKAEMKKVLDERDDARQRVLKLEKRIASLELSHHTDNRESTLLAKLRVTEMERDMAVARLKFVAQDVNETKLIYTLHKALLSDDPTNHMSSYHEPKTSNLDIDFLTKRNSLTSTISKEIEEKAKLETRISLIEREKRSQALHIHKLHQLVTRQRQKLNALCSGPMLMKHN</sequence>
<accession>A0A0B6ZIZ8</accession>
<feature type="region of interest" description="Disordered" evidence="2">
    <location>
        <begin position="198"/>
        <end position="220"/>
    </location>
</feature>
<evidence type="ECO:0000256" key="1">
    <source>
        <dbReference type="SAM" id="Coils"/>
    </source>
</evidence>
<feature type="region of interest" description="Disordered" evidence="2">
    <location>
        <begin position="324"/>
        <end position="356"/>
    </location>
</feature>
<dbReference type="AlphaFoldDB" id="A0A0B6ZIZ8"/>